<sequence>MSENPVVTIENGTLKGSIETDYQGKSYYSFQGIPYAKAPIGELRFKPPQPAESWSGTRDATKEGDSCYSKHMITRTYVGSEDCLFLNVYTSELSVSKNALKPVMFWIHGGGYVMGSGDSEFYGPHYLISEDIVLVTINYRLGLLGFLSFDDVSLGITGNGGLKDQVMALKWVNKNIACFGGNPNNVTIFGESAGGSSVHYLILSPLATGLFHNAILQSGTAFSLWARGQKLTSAIATVLGIDNAKESEICKILQNMSVDKLLELQEKIPDPFDASLPRMIGPVIENEKADAPLLIKNPTDIIRSGKYNHVPIMIGFTSREGMLYEIDTKRLHGEVKFTNNFETFIPCDLNIPKNSELSKRLADKIKCFYYGSEEPSLENIDQCYLIHGDNFFVYSIYNLVKQHIITSDKPIFLYRMSVESKLNIFKRFGQITNPGACHGDDIGYLFTNSMTIPLIPNSKENISMKRFIKLWTTFAKNGNPNPVDKDDLINVNWKPVETKKFHYLNIGDHLTVGFNAEQERMNFWDEIYAMHSQLLLPVLFIFLSTCATADDCNPDCAQTEYKSYVECIQKRIKRSINCPYSSDQSICKNCDCNFCVVNICPQHCIQCCENTPPCISRGCCHRTCHSRCKSLSCRSDCRKKCAEKLISEGINITDSNRRHNVTTIIELQNTINNTNIIDIPIAINNTNYNNISENSDEEQKTNEQQEEEILGDNCCYVYSPRKCLKISTYPYIKCVQYRKNVCGSVCVASIIHEQPIRQCSHSPKGVYCQEKTVYIPQPKPKCSYQPVWPYVACGIPHTQFCGSCYEHYNTQQLPMGCSYNCYDDGYGIGPYYRKGPFYRPSYSHIPSCYQTGMCSVNWNHNYPAYGSPSYPPNSYQPNVVIQTKPSNPPNQNIKTNSTSIHYYSIPIFPPHITSGYPYPPPPPIYILPPEVDIQAVITHPEKENRYAQITISKPGQEDEILSADDE</sequence>
<dbReference type="PROSITE" id="PS00122">
    <property type="entry name" value="CARBOXYLESTERASE_B_1"/>
    <property type="match status" value="1"/>
</dbReference>
<dbReference type="Pfam" id="PF00135">
    <property type="entry name" value="COesterase"/>
    <property type="match status" value="1"/>
</dbReference>
<evidence type="ECO:0000256" key="3">
    <source>
        <dbReference type="ARBA" id="ARBA00022801"/>
    </source>
</evidence>
<dbReference type="AlphaFoldDB" id="A0AAN7PNF4"/>
<feature type="domain" description="Carboxylesterase type B" evidence="6">
    <location>
        <begin position="4"/>
        <end position="524"/>
    </location>
</feature>
<evidence type="ECO:0000256" key="5">
    <source>
        <dbReference type="ARBA" id="ARBA00023180"/>
    </source>
</evidence>
<keyword evidence="5" id="KW-0325">Glycoprotein</keyword>
<protein>
    <recommendedName>
        <fullName evidence="6">Carboxylesterase type B domain-containing protein</fullName>
    </recommendedName>
</protein>
<organism evidence="7 8">
    <name type="scientific">Aquatica leii</name>
    <dbReference type="NCBI Taxonomy" id="1421715"/>
    <lineage>
        <taxon>Eukaryota</taxon>
        <taxon>Metazoa</taxon>
        <taxon>Ecdysozoa</taxon>
        <taxon>Arthropoda</taxon>
        <taxon>Hexapoda</taxon>
        <taxon>Insecta</taxon>
        <taxon>Pterygota</taxon>
        <taxon>Neoptera</taxon>
        <taxon>Endopterygota</taxon>
        <taxon>Coleoptera</taxon>
        <taxon>Polyphaga</taxon>
        <taxon>Elateriformia</taxon>
        <taxon>Elateroidea</taxon>
        <taxon>Lampyridae</taxon>
        <taxon>Luciolinae</taxon>
        <taxon>Aquatica</taxon>
    </lineage>
</organism>
<gene>
    <name evidence="7" type="ORF">RN001_001337</name>
</gene>
<evidence type="ECO:0000256" key="1">
    <source>
        <dbReference type="ARBA" id="ARBA00005964"/>
    </source>
</evidence>
<evidence type="ECO:0000259" key="6">
    <source>
        <dbReference type="Pfam" id="PF00135"/>
    </source>
</evidence>
<comment type="similarity">
    <text evidence="1">Belongs to the type-B carboxylesterase/lipase family.</text>
</comment>
<dbReference type="PANTHER" id="PTHR43142:SF1">
    <property type="entry name" value="CARBOXYLIC ESTER HYDROLASE"/>
    <property type="match status" value="1"/>
</dbReference>
<dbReference type="Gene3D" id="3.40.50.1820">
    <property type="entry name" value="alpha/beta hydrolase"/>
    <property type="match status" value="1"/>
</dbReference>
<dbReference type="InterPro" id="IPR029058">
    <property type="entry name" value="AB_hydrolase_fold"/>
</dbReference>
<keyword evidence="8" id="KW-1185">Reference proteome</keyword>
<dbReference type="SUPFAM" id="SSF53474">
    <property type="entry name" value="alpha/beta-Hydrolases"/>
    <property type="match status" value="1"/>
</dbReference>
<dbReference type="PANTHER" id="PTHR43142">
    <property type="entry name" value="CARBOXYLIC ESTER HYDROLASE"/>
    <property type="match status" value="1"/>
</dbReference>
<comment type="caution">
    <text evidence="7">The sequence shown here is derived from an EMBL/GenBank/DDBJ whole genome shotgun (WGS) entry which is preliminary data.</text>
</comment>
<dbReference type="InterPro" id="IPR002018">
    <property type="entry name" value="CarbesteraseB"/>
</dbReference>
<proteinExistence type="inferred from homology"/>
<reference evidence="8" key="1">
    <citation type="submission" date="2023-01" db="EMBL/GenBank/DDBJ databases">
        <title>Key to firefly adult light organ development and bioluminescence: homeobox transcription factors regulate luciferase expression and transportation to peroxisome.</title>
        <authorList>
            <person name="Fu X."/>
        </authorList>
    </citation>
    <scope>NUCLEOTIDE SEQUENCE [LARGE SCALE GENOMIC DNA]</scope>
</reference>
<name>A0AAN7PNF4_9COLE</name>
<evidence type="ECO:0000256" key="4">
    <source>
        <dbReference type="ARBA" id="ARBA00023157"/>
    </source>
</evidence>
<dbReference type="InterPro" id="IPR019826">
    <property type="entry name" value="Carboxylesterase_B_AS"/>
</dbReference>
<evidence type="ECO:0000313" key="8">
    <source>
        <dbReference type="Proteomes" id="UP001353858"/>
    </source>
</evidence>
<keyword evidence="2" id="KW-0719">Serine esterase</keyword>
<evidence type="ECO:0000313" key="7">
    <source>
        <dbReference type="EMBL" id="KAK4885066.1"/>
    </source>
</evidence>
<dbReference type="Proteomes" id="UP001353858">
    <property type="component" value="Unassembled WGS sequence"/>
</dbReference>
<evidence type="ECO:0000256" key="2">
    <source>
        <dbReference type="ARBA" id="ARBA00022487"/>
    </source>
</evidence>
<accession>A0AAN7PNF4</accession>
<keyword evidence="4" id="KW-1015">Disulfide bond</keyword>
<keyword evidence="3" id="KW-0378">Hydrolase</keyword>
<dbReference type="GO" id="GO:0052689">
    <property type="term" value="F:carboxylic ester hydrolase activity"/>
    <property type="evidence" value="ECO:0007669"/>
    <property type="project" value="UniProtKB-KW"/>
</dbReference>
<dbReference type="EMBL" id="JARPUR010000001">
    <property type="protein sequence ID" value="KAK4885066.1"/>
    <property type="molecule type" value="Genomic_DNA"/>
</dbReference>